<dbReference type="PANTHER" id="PTHR36531:SF6">
    <property type="entry name" value="DNA REPLICATION ATP-DEPENDENT HELICASE_NUCLEASE DNA2"/>
    <property type="match status" value="1"/>
</dbReference>
<comment type="cofactor">
    <cofactor evidence="13">
        <name>Mg(2+)</name>
        <dbReference type="ChEBI" id="CHEBI:18420"/>
    </cofactor>
    <cofactor evidence="13">
        <name>Mn(2+)</name>
        <dbReference type="ChEBI" id="CHEBI:29035"/>
    </cofactor>
    <text evidence="13">Mg(2+) or Mn(2+) required for ssDNA cleavage activity.</text>
</comment>
<dbReference type="AlphaFoldDB" id="A0A096BA38"/>
<dbReference type="GO" id="GO:0051536">
    <property type="term" value="F:iron-sulfur cluster binding"/>
    <property type="evidence" value="ECO:0007669"/>
    <property type="project" value="UniProtKB-KW"/>
</dbReference>
<evidence type="ECO:0000256" key="9">
    <source>
        <dbReference type="ARBA" id="ARBA00023004"/>
    </source>
</evidence>
<dbReference type="EC" id="3.1.12.1" evidence="3 13"/>
<evidence type="ECO:0000256" key="6">
    <source>
        <dbReference type="ARBA" id="ARBA00022723"/>
    </source>
</evidence>
<dbReference type="InterPro" id="IPR051827">
    <property type="entry name" value="Cas4_exonuclease"/>
</dbReference>
<proteinExistence type="inferred from homology"/>
<evidence type="ECO:0000256" key="2">
    <source>
        <dbReference type="ARBA" id="ARBA00009189"/>
    </source>
</evidence>
<dbReference type="CDD" id="cd09637">
    <property type="entry name" value="Cas4_I-A_I-B_I-C_I-D_II-B"/>
    <property type="match status" value="1"/>
</dbReference>
<reference evidence="15 16" key="1">
    <citation type="submission" date="2011-08" db="EMBL/GenBank/DDBJ databases">
        <title>The Genome Sequence of Clostridium orbiscindens 1_3_50AFAA.</title>
        <authorList>
            <consortium name="The Broad Institute Genome Sequencing Platform"/>
            <person name="Earl A."/>
            <person name="Ward D."/>
            <person name="Feldgarden M."/>
            <person name="Gevers D."/>
            <person name="Daigneault M."/>
            <person name="Strauss J."/>
            <person name="Allen-Vercoe E."/>
            <person name="Young S.K."/>
            <person name="Zeng Q."/>
            <person name="Gargeya S."/>
            <person name="Fitzgerald M."/>
            <person name="Haas B."/>
            <person name="Abouelleil A."/>
            <person name="Alvarado L."/>
            <person name="Arachchi H.M."/>
            <person name="Berlin A."/>
            <person name="Brown A."/>
            <person name="Chapman S.B."/>
            <person name="Chen Z."/>
            <person name="Dunbar C."/>
            <person name="Freedman E."/>
            <person name="Gearin G."/>
            <person name="Gellesch M."/>
            <person name="Goldberg J."/>
            <person name="Griggs A."/>
            <person name="Gujja S."/>
            <person name="Heiman D."/>
            <person name="Howarth C."/>
            <person name="Larson L."/>
            <person name="Lui A."/>
            <person name="MacDonald P.J.P."/>
            <person name="Montmayeur A."/>
            <person name="Murphy C."/>
            <person name="Neiman D."/>
            <person name="Pearson M."/>
            <person name="Priest M."/>
            <person name="Roberts A."/>
            <person name="Saif S."/>
            <person name="Shea T."/>
            <person name="Shenoy N."/>
            <person name="Sisk P."/>
            <person name="Stolte C."/>
            <person name="Sykes S."/>
            <person name="Wortman J."/>
            <person name="Nusbaum C."/>
            <person name="Birren B."/>
        </authorList>
    </citation>
    <scope>NUCLEOTIDE SEQUENCE [LARGE SCALE GENOMIC DNA]</scope>
    <source>
        <strain evidence="15 16">1_3_50AFAA</strain>
    </source>
</reference>
<comment type="function">
    <text evidence="13">CRISPR (clustered regularly interspaced short palindromic repeat) is an adaptive immune system that provides protection against mobile genetic elements (viruses, transposable elements and conjugative plasmids). CRISPR clusters contain sequences complementary to antecedent mobile elements and target invading nucleic acids. CRISPR clusters are transcribed and processed into CRISPR RNA (crRNA).</text>
</comment>
<evidence type="ECO:0000256" key="3">
    <source>
        <dbReference type="ARBA" id="ARBA00012768"/>
    </source>
</evidence>
<evidence type="ECO:0000256" key="7">
    <source>
        <dbReference type="ARBA" id="ARBA00022801"/>
    </source>
</evidence>
<keyword evidence="7 13" id="KW-0378">Hydrolase</keyword>
<comment type="caution">
    <text evidence="15">The sequence shown here is derived from an EMBL/GenBank/DDBJ whole genome shotgun (WGS) entry which is preliminary data.</text>
</comment>
<evidence type="ECO:0000256" key="13">
    <source>
        <dbReference type="RuleBase" id="RU365022"/>
    </source>
</evidence>
<evidence type="ECO:0000256" key="5">
    <source>
        <dbReference type="ARBA" id="ARBA00022722"/>
    </source>
</evidence>
<comment type="similarity">
    <text evidence="2 13">Belongs to the CRISPR-associated exonuclease Cas4 family.</text>
</comment>
<evidence type="ECO:0000256" key="12">
    <source>
        <dbReference type="ARBA" id="ARBA00023211"/>
    </source>
</evidence>
<keyword evidence="6 13" id="KW-0479">Metal-binding</keyword>
<dbReference type="NCBIfam" id="TIGR00372">
    <property type="entry name" value="cas4"/>
    <property type="match status" value="1"/>
</dbReference>
<organism evidence="15 16">
    <name type="scientific">Flavonifractor plautii 1_3_50AFAA</name>
    <dbReference type="NCBI Taxonomy" id="742738"/>
    <lineage>
        <taxon>Bacteria</taxon>
        <taxon>Bacillati</taxon>
        <taxon>Bacillota</taxon>
        <taxon>Clostridia</taxon>
        <taxon>Eubacteriales</taxon>
        <taxon>Oscillospiraceae</taxon>
        <taxon>Flavonifractor</taxon>
    </lineage>
</organism>
<name>A0A096BA38_FLAPL</name>
<sequence>MSFREEEFLPLSGLQHFAFCRRQWALIHLEQQWQENLRTIEGQLFHERAHDASLRERRGDTLVLRSLAVASPALGLSGQCDVVEFRAAPEGVPLAGEEGRWLPFPVEYKRGRPKPHQADELQLCAQAMCLEEMLCCSVPEGALYYGETRRRTPVRFSPELRRQVQSAAEEMHQLFRRGHTPKARPGKFCGACSLKELCLPQLIRRESVSDYLNRAMEETP</sequence>
<gene>
    <name evidence="15" type="ORF">HMPREF9460_01720</name>
</gene>
<dbReference type="Proteomes" id="UP000029585">
    <property type="component" value="Unassembled WGS sequence"/>
</dbReference>
<keyword evidence="11 13" id="KW-0051">Antiviral defense</keyword>
<evidence type="ECO:0000256" key="1">
    <source>
        <dbReference type="ARBA" id="ARBA00001966"/>
    </source>
</evidence>
<dbReference type="InterPro" id="IPR022765">
    <property type="entry name" value="Dna2/Cas4_DUF83"/>
</dbReference>
<keyword evidence="10 13" id="KW-0411">Iron-sulfur</keyword>
<dbReference type="eggNOG" id="COG1468">
    <property type="taxonomic scope" value="Bacteria"/>
</dbReference>
<feature type="domain" description="DUF83" evidence="14">
    <location>
        <begin position="13"/>
        <end position="199"/>
    </location>
</feature>
<evidence type="ECO:0000256" key="8">
    <source>
        <dbReference type="ARBA" id="ARBA00022839"/>
    </source>
</evidence>
<dbReference type="InterPro" id="IPR013343">
    <property type="entry name" value="CRISPR-assoc_prot_Cas4"/>
</dbReference>
<keyword evidence="8 13" id="KW-0269">Exonuclease</keyword>
<comment type="cofactor">
    <cofactor evidence="13">
        <name>iron-sulfur cluster</name>
        <dbReference type="ChEBI" id="CHEBI:30408"/>
    </cofactor>
</comment>
<dbReference type="GO" id="GO:0004527">
    <property type="term" value="F:exonuclease activity"/>
    <property type="evidence" value="ECO:0007669"/>
    <property type="project" value="UniProtKB-KW"/>
</dbReference>
<keyword evidence="16" id="KW-1185">Reference proteome</keyword>
<dbReference type="EMBL" id="ADLO01000054">
    <property type="protein sequence ID" value="KGF55886.1"/>
    <property type="molecule type" value="Genomic_DNA"/>
</dbReference>
<keyword evidence="5 13" id="KW-0540">Nuclease</keyword>
<dbReference type="PATRIC" id="fig|742738.3.peg.1768"/>
<accession>A0A096BA38</accession>
<evidence type="ECO:0000313" key="15">
    <source>
        <dbReference type="EMBL" id="KGF55886.1"/>
    </source>
</evidence>
<evidence type="ECO:0000256" key="4">
    <source>
        <dbReference type="ARBA" id="ARBA00020049"/>
    </source>
</evidence>
<evidence type="ECO:0000256" key="10">
    <source>
        <dbReference type="ARBA" id="ARBA00023014"/>
    </source>
</evidence>
<keyword evidence="9 13" id="KW-0408">Iron</keyword>
<evidence type="ECO:0000313" key="16">
    <source>
        <dbReference type="Proteomes" id="UP000029585"/>
    </source>
</evidence>
<keyword evidence="12 13" id="KW-0464">Manganese</keyword>
<evidence type="ECO:0000256" key="11">
    <source>
        <dbReference type="ARBA" id="ARBA00023118"/>
    </source>
</evidence>
<dbReference type="InterPro" id="IPR011604">
    <property type="entry name" value="PDDEXK-like_dom_sf"/>
</dbReference>
<evidence type="ECO:0000259" key="14">
    <source>
        <dbReference type="Pfam" id="PF01930"/>
    </source>
</evidence>
<dbReference type="Gene3D" id="3.90.320.10">
    <property type="match status" value="1"/>
</dbReference>
<comment type="cofactor">
    <cofactor evidence="1">
        <name>[4Fe-4S] cluster</name>
        <dbReference type="ChEBI" id="CHEBI:49883"/>
    </cofactor>
</comment>
<dbReference type="GO" id="GO:0051607">
    <property type="term" value="P:defense response to virus"/>
    <property type="evidence" value="ECO:0007669"/>
    <property type="project" value="UniProtKB-KW"/>
</dbReference>
<dbReference type="Pfam" id="PF01930">
    <property type="entry name" value="Cas_Cas4"/>
    <property type="match status" value="1"/>
</dbReference>
<dbReference type="HOGENOM" id="CLU_102055_1_1_9"/>
<protein>
    <recommendedName>
        <fullName evidence="4 13">CRISPR-associated exonuclease Cas4</fullName>
        <ecNumber evidence="3 13">3.1.12.1</ecNumber>
    </recommendedName>
</protein>
<dbReference type="GO" id="GO:0046872">
    <property type="term" value="F:metal ion binding"/>
    <property type="evidence" value="ECO:0007669"/>
    <property type="project" value="UniProtKB-KW"/>
</dbReference>
<dbReference type="RefSeq" id="WP_044940451.1">
    <property type="nucleotide sequence ID" value="NZ_KN174162.1"/>
</dbReference>
<dbReference type="PANTHER" id="PTHR36531">
    <property type="entry name" value="CRISPR-ASSOCIATED EXONUCLEASE CAS4"/>
    <property type="match status" value="1"/>
</dbReference>